<dbReference type="PANTHER" id="PTHR34296:SF2">
    <property type="entry name" value="ABC TRANSPORTER GUANOSINE-BINDING PROTEIN NUPN"/>
    <property type="match status" value="1"/>
</dbReference>
<keyword evidence="5" id="KW-0472">Membrane</keyword>
<sequence>MYLRILVSFALLLVLMTGCSNAMGQGNIHKVGMLVEHTVHDQVWGQKGYKGLLDIKDELKVDVYFKQHIQSKQSAQKAIEEFAQEGVNLIFGHGSSFGKYFDQLQSQYPDIQFVYFNGSIHGENITSLNFNAHAMGFFGGMVAAGMSQTDNVGIIAAYEWQPEIEGFYEGALYQNPDADVHIQYVNSWDNTSRAKMMFNQMKIDDVDTFYPAGDGFNVPLMKSIKESDLQAIGYVSDQSNFGDATVLTSTVQHVDKLYLLAAKQFNNGELPNDVLTFDFQDEAISLGDFSSTVPEGFKKKVKSAVEEYKETGKLPNK</sequence>
<dbReference type="PROSITE" id="PS51257">
    <property type="entry name" value="PROKAR_LIPOPROTEIN"/>
    <property type="match status" value="1"/>
</dbReference>
<protein>
    <submittedName>
        <fullName evidence="9">Transcriptional regulator</fullName>
    </submittedName>
</protein>
<dbReference type="InterPro" id="IPR003760">
    <property type="entry name" value="PnrA-like"/>
</dbReference>
<keyword evidence="10" id="KW-1185">Reference proteome</keyword>
<keyword evidence="6" id="KW-0449">Lipoprotein</keyword>
<gene>
    <name evidence="9" type="ORF">N782_15610</name>
</gene>
<proteinExistence type="inferred from homology"/>
<comment type="similarity">
    <text evidence="2">Belongs to the BMP lipoprotein family.</text>
</comment>
<dbReference type="Proteomes" id="UP000030147">
    <property type="component" value="Unassembled WGS sequence"/>
</dbReference>
<dbReference type="PANTHER" id="PTHR34296">
    <property type="entry name" value="TRANSCRIPTIONAL ACTIVATOR PROTEIN MED"/>
    <property type="match status" value="1"/>
</dbReference>
<dbReference type="GO" id="GO:0005886">
    <property type="term" value="C:plasma membrane"/>
    <property type="evidence" value="ECO:0007669"/>
    <property type="project" value="UniProtKB-SubCell"/>
</dbReference>
<dbReference type="Pfam" id="PF02608">
    <property type="entry name" value="Bmp"/>
    <property type="match status" value="1"/>
</dbReference>
<evidence type="ECO:0000313" key="9">
    <source>
        <dbReference type="EMBL" id="KGP74368.1"/>
    </source>
</evidence>
<dbReference type="STRING" id="1385514.N782_15610"/>
<evidence type="ECO:0000256" key="4">
    <source>
        <dbReference type="ARBA" id="ARBA00022729"/>
    </source>
</evidence>
<name>A0A0A2TIY3_9BACI</name>
<dbReference type="InterPro" id="IPR050957">
    <property type="entry name" value="BMP_lipoprotein"/>
</dbReference>
<evidence type="ECO:0000256" key="1">
    <source>
        <dbReference type="ARBA" id="ARBA00004193"/>
    </source>
</evidence>
<organism evidence="9 10">
    <name type="scientific">Pontibacillus yanchengensis Y32</name>
    <dbReference type="NCBI Taxonomy" id="1385514"/>
    <lineage>
        <taxon>Bacteria</taxon>
        <taxon>Bacillati</taxon>
        <taxon>Bacillota</taxon>
        <taxon>Bacilli</taxon>
        <taxon>Bacillales</taxon>
        <taxon>Bacillaceae</taxon>
        <taxon>Pontibacillus</taxon>
    </lineage>
</organism>
<dbReference type="EMBL" id="AVBF01000003">
    <property type="protein sequence ID" value="KGP74368.1"/>
    <property type="molecule type" value="Genomic_DNA"/>
</dbReference>
<evidence type="ECO:0000256" key="5">
    <source>
        <dbReference type="ARBA" id="ARBA00023136"/>
    </source>
</evidence>
<evidence type="ECO:0000256" key="6">
    <source>
        <dbReference type="ARBA" id="ARBA00023288"/>
    </source>
</evidence>
<comment type="caution">
    <text evidence="9">The sequence shown here is derived from an EMBL/GenBank/DDBJ whole genome shotgun (WGS) entry which is preliminary data.</text>
</comment>
<feature type="chain" id="PRO_5002005296" evidence="7">
    <location>
        <begin position="23"/>
        <end position="317"/>
    </location>
</feature>
<evidence type="ECO:0000256" key="3">
    <source>
        <dbReference type="ARBA" id="ARBA00022475"/>
    </source>
</evidence>
<dbReference type="InterPro" id="IPR028082">
    <property type="entry name" value="Peripla_BP_I"/>
</dbReference>
<dbReference type="RefSeq" id="WP_237582484.1">
    <property type="nucleotide sequence ID" value="NZ_AVBF01000003.1"/>
</dbReference>
<evidence type="ECO:0000313" key="10">
    <source>
        <dbReference type="Proteomes" id="UP000030147"/>
    </source>
</evidence>
<dbReference type="eggNOG" id="COG1744">
    <property type="taxonomic scope" value="Bacteria"/>
</dbReference>
<dbReference type="SUPFAM" id="SSF53822">
    <property type="entry name" value="Periplasmic binding protein-like I"/>
    <property type="match status" value="1"/>
</dbReference>
<dbReference type="Gene3D" id="3.40.50.2300">
    <property type="match status" value="2"/>
</dbReference>
<feature type="domain" description="ABC transporter substrate-binding protein PnrA-like" evidence="8">
    <location>
        <begin position="29"/>
        <end position="316"/>
    </location>
</feature>
<evidence type="ECO:0000259" key="8">
    <source>
        <dbReference type="Pfam" id="PF02608"/>
    </source>
</evidence>
<dbReference type="AlphaFoldDB" id="A0A0A2TIY3"/>
<reference evidence="9 10" key="1">
    <citation type="journal article" date="2015" name="Stand. Genomic Sci.">
        <title>High quality draft genome sequence of the moderately halophilic bacterium Pontibacillus yanchengensis Y32(T) and comparison among Pontibacillus genomes.</title>
        <authorList>
            <person name="Huang J."/>
            <person name="Qiao Z.X."/>
            <person name="Tang J.W."/>
            <person name="Wang G."/>
        </authorList>
    </citation>
    <scope>NUCLEOTIDE SEQUENCE [LARGE SCALE GENOMIC DNA]</scope>
    <source>
        <strain evidence="9 10">Y32</strain>
    </source>
</reference>
<evidence type="ECO:0000256" key="7">
    <source>
        <dbReference type="SAM" id="SignalP"/>
    </source>
</evidence>
<feature type="signal peptide" evidence="7">
    <location>
        <begin position="1"/>
        <end position="22"/>
    </location>
</feature>
<keyword evidence="4 7" id="KW-0732">Signal</keyword>
<evidence type="ECO:0000256" key="2">
    <source>
        <dbReference type="ARBA" id="ARBA00008610"/>
    </source>
</evidence>
<keyword evidence="3" id="KW-1003">Cell membrane</keyword>
<accession>A0A0A2TIY3</accession>
<comment type="subcellular location">
    <subcellularLocation>
        <location evidence="1">Cell membrane</location>
        <topology evidence="1">Lipid-anchor</topology>
    </subcellularLocation>
</comment>